<evidence type="ECO:0000313" key="13">
    <source>
        <dbReference type="Ensembl" id="ENSELUP00000042788.3"/>
    </source>
</evidence>
<dbReference type="InterPro" id="IPR018998">
    <property type="entry name" value="EndoU_C"/>
</dbReference>
<dbReference type="Proteomes" id="UP000265140">
    <property type="component" value="Chromosome 19"/>
</dbReference>
<dbReference type="GO" id="GO:0003723">
    <property type="term" value="F:RNA binding"/>
    <property type="evidence" value="ECO:0007669"/>
    <property type="project" value="UniProtKB-UniRule"/>
</dbReference>
<evidence type="ECO:0000256" key="11">
    <source>
        <dbReference type="RuleBase" id="RU367085"/>
    </source>
</evidence>
<feature type="domain" description="EndoU" evidence="12">
    <location>
        <begin position="60"/>
        <end position="336"/>
    </location>
</feature>
<keyword evidence="10" id="KW-0456">Lyase</keyword>
<dbReference type="GO" id="GO:0004521">
    <property type="term" value="F:RNA endonuclease activity"/>
    <property type="evidence" value="ECO:0007669"/>
    <property type="project" value="UniProtKB-UniRule"/>
</dbReference>
<dbReference type="GO" id="GO:0046872">
    <property type="term" value="F:metal ion binding"/>
    <property type="evidence" value="ECO:0007669"/>
    <property type="project" value="UniProtKB-UniRule"/>
</dbReference>
<evidence type="ECO:0000256" key="7">
    <source>
        <dbReference type="ARBA" id="ARBA00022801"/>
    </source>
</evidence>
<dbReference type="GeneTree" id="ENSGT00530000063825"/>
<evidence type="ECO:0000256" key="10">
    <source>
        <dbReference type="ARBA" id="ARBA00023239"/>
    </source>
</evidence>
<comment type="similarity">
    <text evidence="2 11">Belongs to the ENDOU family.</text>
</comment>
<proteinExistence type="inferred from homology"/>
<reference evidence="13" key="4">
    <citation type="submission" date="2025-09" db="UniProtKB">
        <authorList>
            <consortium name="Ensembl"/>
        </authorList>
    </citation>
    <scope>IDENTIFICATION</scope>
</reference>
<dbReference type="CTD" id="562040"/>
<evidence type="ECO:0000256" key="8">
    <source>
        <dbReference type="ARBA" id="ARBA00022884"/>
    </source>
</evidence>
<sequence length="342" mass="38709">MLQSFKVSFVITSNIALLNLVSCKPSLGGTMAPWSALRCCGFLVILLAVVCPPLDAAQAVNQELSDLFNELWKLDTNRMKPGTDYTISLQGKAGYVSQGSNNARDHASSPLFSSVDENKLKSITTYSRFMKLLDNYERSTGVAERVTPDEVTENYLFLDAILETEVMKRVHRYLVSKGLSHSELRTFKSQLYTIWFRLYHRDRNGGEDSCGFEHVFVGESKFGNEIVGFHNWVQFYLQEKSKNVDYKGYKARDHDKPDADDHILNLQFSWHGMVKPVSSSFVGASPEFEMALYTTLFLLNTHRSTTVVVNIDQCQLELVVIRHGRSIGTAFPKLLSSNNRHL</sequence>
<comment type="catalytic activity">
    <reaction evidence="11">
        <text>ribonucleotidyl-uridine-RNA = a 5'-end dephospho-uridine-RNA + a 3'-end 2',3'-cyclophospho-ribonucleotide-RNA</text>
        <dbReference type="Rhea" id="RHEA:67792"/>
        <dbReference type="Rhea" id="RHEA-COMP:10464"/>
        <dbReference type="Rhea" id="RHEA-COMP:17354"/>
        <dbReference type="Rhea" id="RHEA-COMP:17356"/>
        <dbReference type="ChEBI" id="CHEBI:83064"/>
        <dbReference type="ChEBI" id="CHEBI:173117"/>
        <dbReference type="ChEBI" id="CHEBI:173224"/>
    </reaction>
</comment>
<dbReference type="GO" id="GO:0016787">
    <property type="term" value="F:hydrolase activity"/>
    <property type="evidence" value="ECO:0007669"/>
    <property type="project" value="UniProtKB-KW"/>
</dbReference>
<evidence type="ECO:0000259" key="12">
    <source>
        <dbReference type="PROSITE" id="PS51959"/>
    </source>
</evidence>
<keyword evidence="7 11" id="KW-0378">Hydrolase</keyword>
<dbReference type="Ensembl" id="ENSELUT00000037174.3">
    <property type="protein sequence ID" value="ENSELUP00000042788.3"/>
    <property type="gene ID" value="ENSELUG00000024147.3"/>
</dbReference>
<keyword evidence="9 11" id="KW-0464">Manganese</keyword>
<dbReference type="PANTHER" id="PTHR12439">
    <property type="entry name" value="PLACENTAL PROTEIN 11-RELATED"/>
    <property type="match status" value="1"/>
</dbReference>
<dbReference type="InterPro" id="IPR039787">
    <property type="entry name" value="ENDOU"/>
</dbReference>
<protein>
    <recommendedName>
        <fullName evidence="11">Uridylate-specific endoribonuclease</fullName>
        <ecNumber evidence="11">4.6.1.-</ecNumber>
    </recommendedName>
</protein>
<evidence type="ECO:0000313" key="14">
    <source>
        <dbReference type="Proteomes" id="UP000265140"/>
    </source>
</evidence>
<dbReference type="GeneID" id="105022152"/>
<reference evidence="13" key="3">
    <citation type="submission" date="2025-08" db="UniProtKB">
        <authorList>
            <consortium name="Ensembl"/>
        </authorList>
    </citation>
    <scope>IDENTIFICATION</scope>
</reference>
<dbReference type="FunCoup" id="A0A3P9ANX3">
    <property type="interactions" value="3"/>
</dbReference>
<dbReference type="AlphaFoldDB" id="A0A3P9ANX3"/>
<evidence type="ECO:0000256" key="6">
    <source>
        <dbReference type="ARBA" id="ARBA00022759"/>
    </source>
</evidence>
<dbReference type="Pfam" id="PF09412">
    <property type="entry name" value="XendoU"/>
    <property type="match status" value="1"/>
</dbReference>
<dbReference type="PANTHER" id="PTHR12439:SF13">
    <property type="entry name" value="URIDYLATE-SPECIFIC ENDORIBONUCLEASE C"/>
    <property type="match status" value="1"/>
</dbReference>
<evidence type="ECO:0000256" key="2">
    <source>
        <dbReference type="ARBA" id="ARBA00010168"/>
    </source>
</evidence>
<evidence type="ECO:0000256" key="1">
    <source>
        <dbReference type="ARBA" id="ARBA00001936"/>
    </source>
</evidence>
<dbReference type="InParanoid" id="A0A3P9ANX3"/>
<dbReference type="InterPro" id="IPR037227">
    <property type="entry name" value="EndoU-like"/>
</dbReference>
<evidence type="ECO:0000256" key="9">
    <source>
        <dbReference type="ARBA" id="ARBA00023211"/>
    </source>
</evidence>
<evidence type="ECO:0000256" key="4">
    <source>
        <dbReference type="ARBA" id="ARBA00022722"/>
    </source>
</evidence>
<evidence type="ECO:0000256" key="5">
    <source>
        <dbReference type="ARBA" id="ARBA00022723"/>
    </source>
</evidence>
<comment type="subunit">
    <text evidence="3 11">Monomer.</text>
</comment>
<dbReference type="OMA" id="THLDYKG"/>
<reference evidence="14" key="1">
    <citation type="journal article" date="2014" name="PLoS ONE">
        <title>The genome and linkage map of the northern pike (Esox lucius): conserved synteny revealed between the salmonid sister group and the Neoteleostei.</title>
        <authorList>
            <person name="Rondeau E.B."/>
            <person name="Minkley D.R."/>
            <person name="Leong J.S."/>
            <person name="Messmer A.M."/>
            <person name="Jantzen J.R."/>
            <person name="von Schalburg K.R."/>
            <person name="Lemon C."/>
            <person name="Bird N.H."/>
            <person name="Koop B.F."/>
        </authorList>
    </citation>
    <scope>NUCLEOTIDE SEQUENCE</scope>
</reference>
<organism evidence="13 14">
    <name type="scientific">Esox lucius</name>
    <name type="common">Northern pike</name>
    <dbReference type="NCBI Taxonomy" id="8010"/>
    <lineage>
        <taxon>Eukaryota</taxon>
        <taxon>Metazoa</taxon>
        <taxon>Chordata</taxon>
        <taxon>Craniata</taxon>
        <taxon>Vertebrata</taxon>
        <taxon>Euteleostomi</taxon>
        <taxon>Actinopterygii</taxon>
        <taxon>Neopterygii</taxon>
        <taxon>Teleostei</taxon>
        <taxon>Protacanthopterygii</taxon>
        <taxon>Esociformes</taxon>
        <taxon>Esocidae</taxon>
        <taxon>Esox</taxon>
    </lineage>
</organism>
<keyword evidence="5 11" id="KW-0479">Metal-binding</keyword>
<dbReference type="KEGG" id="els:105022152"/>
<dbReference type="SUPFAM" id="SSF142877">
    <property type="entry name" value="EndoU-like"/>
    <property type="match status" value="1"/>
</dbReference>
<keyword evidence="14" id="KW-1185">Reference proteome</keyword>
<keyword evidence="4 11" id="KW-0540">Nuclease</keyword>
<evidence type="ECO:0000256" key="3">
    <source>
        <dbReference type="ARBA" id="ARBA00011245"/>
    </source>
</evidence>
<reference evidence="13" key="2">
    <citation type="submission" date="2020-02" db="EMBL/GenBank/DDBJ databases">
        <title>Esox lucius (northern pike) genome, fEsoLuc1, primary haplotype.</title>
        <authorList>
            <person name="Myers G."/>
            <person name="Karagic N."/>
            <person name="Meyer A."/>
            <person name="Pippel M."/>
            <person name="Reichard M."/>
            <person name="Winkler S."/>
            <person name="Tracey A."/>
            <person name="Sims Y."/>
            <person name="Howe K."/>
            <person name="Rhie A."/>
            <person name="Formenti G."/>
            <person name="Durbin R."/>
            <person name="Fedrigo O."/>
            <person name="Jarvis E.D."/>
        </authorList>
    </citation>
    <scope>NUCLEOTIDE SEQUENCE [LARGE SCALE GENOMIC DNA]</scope>
</reference>
<dbReference type="GO" id="GO:0016829">
    <property type="term" value="F:lyase activity"/>
    <property type="evidence" value="ECO:0007669"/>
    <property type="project" value="UniProtKB-KW"/>
</dbReference>
<dbReference type="CDD" id="cd21159">
    <property type="entry name" value="XendoU"/>
    <property type="match status" value="1"/>
</dbReference>
<dbReference type="PROSITE" id="PS51959">
    <property type="entry name" value="ENDOU"/>
    <property type="match status" value="1"/>
</dbReference>
<keyword evidence="8 11" id="KW-0694">RNA-binding</keyword>
<accession>A0A3P9ANX3</accession>
<comment type="cofactor">
    <cofactor evidence="1 11">
        <name>Mn(2+)</name>
        <dbReference type="ChEBI" id="CHEBI:29035"/>
    </cofactor>
</comment>
<keyword evidence="6 11" id="KW-0255">Endonuclease</keyword>
<dbReference type="Bgee" id="ENSELUG00000024147">
    <property type="expression patterns" value="Expressed in nose and 14 other cell types or tissues"/>
</dbReference>
<dbReference type="RefSeq" id="XP_010888635.2">
    <property type="nucleotide sequence ID" value="XM_010890333.4"/>
</dbReference>
<dbReference type="EC" id="4.6.1.-" evidence="11"/>
<name>A0A3P9ANX3_ESOLU</name>